<dbReference type="SMART" id="SM00382">
    <property type="entry name" value="AAA"/>
    <property type="match status" value="3"/>
</dbReference>
<feature type="transmembrane region" description="Helical" evidence="6">
    <location>
        <begin position="234"/>
        <end position="252"/>
    </location>
</feature>
<proteinExistence type="predicted"/>
<protein>
    <submittedName>
        <fullName evidence="8">Cell division protein FtsK</fullName>
    </submittedName>
</protein>
<dbReference type="PANTHER" id="PTHR22683:SF1">
    <property type="entry name" value="TYPE VII SECRETION SYSTEM PROTEIN ESSC"/>
    <property type="match status" value="1"/>
</dbReference>
<dbReference type="InterPro" id="IPR002543">
    <property type="entry name" value="FtsK_dom"/>
</dbReference>
<keyword evidence="2 3" id="KW-0067">ATP-binding</keyword>
<feature type="domain" description="FtsK" evidence="7">
    <location>
        <begin position="978"/>
        <end position="1172"/>
    </location>
</feature>
<dbReference type="InterPro" id="IPR003593">
    <property type="entry name" value="AAA+_ATPase"/>
</dbReference>
<dbReference type="SUPFAM" id="SSF52540">
    <property type="entry name" value="P-loop containing nucleoside triphosphate hydrolases"/>
    <property type="match status" value="3"/>
</dbReference>
<keyword evidence="6" id="KW-0472">Membrane</keyword>
<name>A0A934X320_9MICO</name>
<evidence type="ECO:0000259" key="7">
    <source>
        <dbReference type="PROSITE" id="PS50901"/>
    </source>
</evidence>
<comment type="caution">
    <text evidence="8">The sequence shown here is derived from an EMBL/GenBank/DDBJ whole genome shotgun (WGS) entry which is preliminary data.</text>
</comment>
<dbReference type="GO" id="GO:0005524">
    <property type="term" value="F:ATP binding"/>
    <property type="evidence" value="ECO:0007669"/>
    <property type="project" value="UniProtKB-UniRule"/>
</dbReference>
<gene>
    <name evidence="8" type="ORF">IPF40_00295</name>
</gene>
<organism evidence="8 9">
    <name type="scientific">Candidatus Phosphoribacter hodrii</name>
    <dbReference type="NCBI Taxonomy" id="2953743"/>
    <lineage>
        <taxon>Bacteria</taxon>
        <taxon>Bacillati</taxon>
        <taxon>Actinomycetota</taxon>
        <taxon>Actinomycetes</taxon>
        <taxon>Micrococcales</taxon>
        <taxon>Dermatophilaceae</taxon>
        <taxon>Candidatus Phosphoribacter</taxon>
    </lineage>
</organism>
<evidence type="ECO:0000313" key="8">
    <source>
        <dbReference type="EMBL" id="MBK6299535.1"/>
    </source>
</evidence>
<dbReference type="Pfam" id="PF01580">
    <property type="entry name" value="FtsK_SpoIIIE"/>
    <property type="match status" value="2"/>
</dbReference>
<keyword evidence="6" id="KW-0812">Transmembrane</keyword>
<accession>A0A934X320</accession>
<keyword evidence="1 3" id="KW-0547">Nucleotide-binding</keyword>
<evidence type="ECO:0000256" key="2">
    <source>
        <dbReference type="ARBA" id="ARBA00022840"/>
    </source>
</evidence>
<dbReference type="GO" id="GO:0003677">
    <property type="term" value="F:DNA binding"/>
    <property type="evidence" value="ECO:0007669"/>
    <property type="project" value="InterPro"/>
</dbReference>
<feature type="region of interest" description="Disordered" evidence="5">
    <location>
        <begin position="860"/>
        <end position="880"/>
    </location>
</feature>
<evidence type="ECO:0000256" key="3">
    <source>
        <dbReference type="PROSITE-ProRule" id="PRU00289"/>
    </source>
</evidence>
<sequence>MRFSVVVRDRSAGTEAVVLVDADPDATVAALLPALLGAVGSAIHPGFASKVPVWVDGRPVQPEDTARESGLAAGSVVCLHENDATPSTLPTGIVEVRVVSGPGAGRIHRARLGETVIGCGANGLSLPDPLLPADALTLTVARDGTATVQPADGIAATLDGTDLEGATQWPPGTTLSAGQTLLTLEAPWQPDALTVAADGRLGRDVNRPPRLLPAPWIREFTLPHKPEKPTRMGIPWLMVLSPMLMAVPMVWLMGSWRFAAFALLSPIMAIFNLIQGRRSGAADYKRKLAAYESTLVKVRERAAEALARERTERRAALPDPAQVLLQAVGPGARLWERRRTDPDYLVLRVGTATRASQVRVEDPNVDRNAEDVAPATVADVPVPVALRDFGVLGVTGAADQVDATARWLIGQAAVLHSPRDLRLVVLTDQRGEDRLGWVRWLPHTRTDDETLPAFVGNEQQSIGARVGELTRLVTDRVAAAEEGFGAGAKEMTGPDYLVVLDGARLLRALPGVVTILRQGPAVGVRVICLDPDRRSLPEECRVVLECSDDESLVTATGVADVPEVRLDLVETAWAARVAQALAPLRDITPSLEDAGLPRSARLLECVGLTDPTPDAVVAGWGQPQTDVVIGAGFDGMFRIDLRRDGPHALVAGTTGSGKSELLQTIVASLALANRPDQLTFVLVDYKGGSAFKECNKLPHTVGMVTDLDTHLVGRALTSLGAELRRREHLLSVPGAKDLEDYWALCRTDPTLPTIPRLVLVIDEFASLKAELPDFVTGLVTIAQRGRSLGIHLILATQRPSGVVSADIRANTNLRIALRVTDESESRDVIDAPEAGRILASTPGRGYARLGPSGVLPFQAGRVGGRRPDAPSETRTIPTPLAWGIPWSRTGIPAPGRPTTAASDTDEGETDLSVLVTAVRGAVDHLGMPPQHSPWLPALPGFVTLDELRARLVERDPAAAADPFTVGWALEDRPEDQAQVPATFTLGTSGHLFLVGGPRSGRSTALRTLVGALAEKVAARDLHVYGLDCGNGALLPLTALAHTGAVVRRTEVERASRLIRRLTEEVARRQSVLGAHGFADIQELRSAAAPDDRLPYVLLVLDRWEGFMSDLADVDVGSLLDGMVTLLREGASVGIQVVVTGDRTLNSARVASLVEAKLALRLPDRQDYASLGLKVRELPEEFPEGRGVWGERSIEAQIAVLGADASGQGQGTSLRELAAATAERDRDLPRALRPMALGALPDQVAWADVAADFDPGARPPSWLPFGIGGDLVEPIGLDLDRSPVALVAGESRTGKTATLCFLAAYARRSGRAVLGFVPRDNDLSADLGEGGCIVGQEDPNAAVARLRDLPEGALVLVDDVEAYKDAPLTPLMNALVRQAADRGFTVVLSGRSADLGAGYSGWMFEARRGRHGLVLSPSEAIDGELFGSRVARTALRSRPHAGRGVLFDSTGAQTTVQVPLVERG</sequence>
<dbReference type="InterPro" id="IPR027417">
    <property type="entry name" value="P-loop_NTPase"/>
</dbReference>
<dbReference type="Gene3D" id="3.40.50.300">
    <property type="entry name" value="P-loop containing nucleotide triphosphate hydrolases"/>
    <property type="match status" value="5"/>
</dbReference>
<keyword evidence="6" id="KW-1133">Transmembrane helix</keyword>
<dbReference type="CDD" id="cd01127">
    <property type="entry name" value="TrwB_TraG_TraD_VirD4"/>
    <property type="match status" value="1"/>
</dbReference>
<dbReference type="GO" id="GO:0051301">
    <property type="term" value="P:cell division"/>
    <property type="evidence" value="ECO:0007669"/>
    <property type="project" value="UniProtKB-KW"/>
</dbReference>
<evidence type="ECO:0000256" key="6">
    <source>
        <dbReference type="SAM" id="Phobius"/>
    </source>
</evidence>
<evidence type="ECO:0000313" key="9">
    <source>
        <dbReference type="Proteomes" id="UP000718281"/>
    </source>
</evidence>
<reference evidence="8 9" key="1">
    <citation type="submission" date="2020-10" db="EMBL/GenBank/DDBJ databases">
        <title>Connecting structure to function with the recovery of over 1000 high-quality activated sludge metagenome-assembled genomes encoding full-length rRNA genes using long-read sequencing.</title>
        <authorList>
            <person name="Singleton C.M."/>
            <person name="Petriglieri F."/>
            <person name="Kristensen J.M."/>
            <person name="Kirkegaard R.H."/>
            <person name="Michaelsen T.Y."/>
            <person name="Andersen M.H."/>
            <person name="Karst S.M."/>
            <person name="Dueholm M.S."/>
            <person name="Nielsen P.H."/>
            <person name="Albertsen M."/>
        </authorList>
    </citation>
    <scope>NUCLEOTIDE SEQUENCE [LARGE SCALE GENOMIC DNA]</scope>
    <source>
        <strain evidence="8">AalE_18-Q3-R2-46_BAT3C.188</strain>
    </source>
</reference>
<dbReference type="PANTHER" id="PTHR22683">
    <property type="entry name" value="SPORULATION PROTEIN RELATED"/>
    <property type="match status" value="1"/>
</dbReference>
<keyword evidence="8" id="KW-0131">Cell cycle</keyword>
<keyword evidence="8" id="KW-0132">Cell division</keyword>
<evidence type="ECO:0000256" key="1">
    <source>
        <dbReference type="ARBA" id="ARBA00022741"/>
    </source>
</evidence>
<evidence type="ECO:0000256" key="5">
    <source>
        <dbReference type="SAM" id="MobiDB-lite"/>
    </source>
</evidence>
<dbReference type="EMBL" id="JADIXZ010000001">
    <property type="protein sequence ID" value="MBK6299535.1"/>
    <property type="molecule type" value="Genomic_DNA"/>
</dbReference>
<dbReference type="InterPro" id="IPR050206">
    <property type="entry name" value="FtsK/SpoIIIE/SftA"/>
</dbReference>
<dbReference type="Proteomes" id="UP000718281">
    <property type="component" value="Unassembled WGS sequence"/>
</dbReference>
<feature type="coiled-coil region" evidence="4">
    <location>
        <begin position="281"/>
        <end position="308"/>
    </location>
</feature>
<keyword evidence="4" id="KW-0175">Coiled coil</keyword>
<feature type="binding site" evidence="3">
    <location>
        <begin position="652"/>
        <end position="659"/>
    </location>
    <ligand>
        <name>ATP</name>
        <dbReference type="ChEBI" id="CHEBI:30616"/>
    </ligand>
</feature>
<evidence type="ECO:0000256" key="4">
    <source>
        <dbReference type="SAM" id="Coils"/>
    </source>
</evidence>
<feature type="binding site" evidence="3">
    <location>
        <begin position="995"/>
        <end position="1002"/>
    </location>
    <ligand>
        <name>ATP</name>
        <dbReference type="ChEBI" id="CHEBI:30616"/>
    </ligand>
</feature>
<feature type="domain" description="FtsK" evidence="7">
    <location>
        <begin position="634"/>
        <end position="826"/>
    </location>
</feature>
<dbReference type="PROSITE" id="PS50901">
    <property type="entry name" value="FTSK"/>
    <property type="match status" value="2"/>
</dbReference>